<dbReference type="InterPro" id="IPR051918">
    <property type="entry name" value="STPP_CPPED1"/>
</dbReference>
<dbReference type="EMBL" id="VYXP01000003">
    <property type="protein sequence ID" value="KAA9132688.1"/>
    <property type="molecule type" value="Genomic_DNA"/>
</dbReference>
<evidence type="ECO:0000259" key="2">
    <source>
        <dbReference type="Pfam" id="PF00149"/>
    </source>
</evidence>
<feature type="signal peptide" evidence="1">
    <location>
        <begin position="1"/>
        <end position="23"/>
    </location>
</feature>
<dbReference type="PANTHER" id="PTHR43143">
    <property type="entry name" value="METALLOPHOSPHOESTERASE, CALCINEURIN SUPERFAMILY"/>
    <property type="match status" value="1"/>
</dbReference>
<dbReference type="RefSeq" id="WP_150863410.1">
    <property type="nucleotide sequence ID" value="NZ_VYXP01000003.1"/>
</dbReference>
<keyword evidence="4" id="KW-1185">Reference proteome</keyword>
<reference evidence="3 4" key="1">
    <citation type="submission" date="2019-09" db="EMBL/GenBank/DDBJ databases">
        <title>Wenzhouxiangella sp. Genome sequencing and assembly.</title>
        <authorList>
            <person name="Zhang R."/>
        </authorList>
    </citation>
    <scope>NUCLEOTIDE SEQUENCE [LARGE SCALE GENOMIC DNA]</scope>
    <source>
        <strain evidence="3 4">W260</strain>
    </source>
</reference>
<keyword evidence="1" id="KW-0732">Signal</keyword>
<name>A0A5N0TDB8_9GAMM</name>
<dbReference type="PANTHER" id="PTHR43143:SF1">
    <property type="entry name" value="SERINE_THREONINE-PROTEIN PHOSPHATASE CPPED1"/>
    <property type="match status" value="1"/>
</dbReference>
<gene>
    <name evidence="3" type="ORF">F3N42_05595</name>
</gene>
<comment type="caution">
    <text evidence="3">The sequence shown here is derived from an EMBL/GenBank/DDBJ whole genome shotgun (WGS) entry which is preliminary data.</text>
</comment>
<dbReference type="PROSITE" id="PS51257">
    <property type="entry name" value="PROKAR_LIPOPROTEIN"/>
    <property type="match status" value="1"/>
</dbReference>
<protein>
    <submittedName>
        <fullName evidence="3">Serine/threonine protein phosphatase</fullName>
    </submittedName>
</protein>
<evidence type="ECO:0000313" key="3">
    <source>
        <dbReference type="EMBL" id="KAA9132688.1"/>
    </source>
</evidence>
<dbReference type="Proteomes" id="UP000325372">
    <property type="component" value="Unassembled WGS sequence"/>
</dbReference>
<evidence type="ECO:0000256" key="1">
    <source>
        <dbReference type="SAM" id="SignalP"/>
    </source>
</evidence>
<feature type="chain" id="PRO_5024424221" evidence="1">
    <location>
        <begin position="24"/>
        <end position="328"/>
    </location>
</feature>
<sequence>MNRRGLALLLVVVLLAACSPTEPFLHSVEGTARPWTHEQFDDPGQRVTFALVSDLTGGERPGVFAAAVEQLNLLAPELVLNVGDLIEGETTDTAMLAADWDAFDERAERSHAPVFRVGGNHDLSHPASWSVWEQRHGPRYYHFVYRDLLFLVLDTEDNTPERQMEIEQVRENSMVLIREKGWGAFDQTEYSRLEERISGRIGRQQADDMIAAIDAHPDVRWTFVLMHKPAWKRPGEENFSRIETALQDRDYTVFNGHEHFYELTRRHDRDYIQLGTTGGFQPDHPMAIDHVTLVTVVGDDVNIANLRLSGIFDRFGETPGPAEVVGSE</sequence>
<dbReference type="Gene3D" id="3.60.21.10">
    <property type="match status" value="1"/>
</dbReference>
<evidence type="ECO:0000313" key="4">
    <source>
        <dbReference type="Proteomes" id="UP000325372"/>
    </source>
</evidence>
<proteinExistence type="predicted"/>
<dbReference type="GO" id="GO:0016787">
    <property type="term" value="F:hydrolase activity"/>
    <property type="evidence" value="ECO:0007669"/>
    <property type="project" value="InterPro"/>
</dbReference>
<dbReference type="SUPFAM" id="SSF56300">
    <property type="entry name" value="Metallo-dependent phosphatases"/>
    <property type="match status" value="1"/>
</dbReference>
<dbReference type="AlphaFoldDB" id="A0A5N0TDB8"/>
<accession>A0A5N0TDB8</accession>
<feature type="domain" description="Calcineurin-like phosphoesterase" evidence="2">
    <location>
        <begin position="48"/>
        <end position="260"/>
    </location>
</feature>
<dbReference type="Pfam" id="PF00149">
    <property type="entry name" value="Metallophos"/>
    <property type="match status" value="1"/>
</dbReference>
<dbReference type="InterPro" id="IPR029052">
    <property type="entry name" value="Metallo-depent_PP-like"/>
</dbReference>
<dbReference type="InterPro" id="IPR004843">
    <property type="entry name" value="Calcineurin-like_PHP"/>
</dbReference>
<organism evidence="3 4">
    <name type="scientific">Marinihelvus fidelis</name>
    <dbReference type="NCBI Taxonomy" id="2613842"/>
    <lineage>
        <taxon>Bacteria</taxon>
        <taxon>Pseudomonadati</taxon>
        <taxon>Pseudomonadota</taxon>
        <taxon>Gammaproteobacteria</taxon>
        <taxon>Chromatiales</taxon>
        <taxon>Wenzhouxiangellaceae</taxon>
        <taxon>Marinihelvus</taxon>
    </lineage>
</organism>